<gene>
    <name evidence="1" type="ORF">AVDCRST_MAG40-1329</name>
</gene>
<protein>
    <submittedName>
        <fullName evidence="1">Uncharacterized protein</fullName>
    </submittedName>
</protein>
<reference evidence="1" key="1">
    <citation type="submission" date="2020-02" db="EMBL/GenBank/DDBJ databases">
        <authorList>
            <person name="Meier V. D."/>
        </authorList>
    </citation>
    <scope>NUCLEOTIDE SEQUENCE</scope>
    <source>
        <strain evidence="1">AVDCRST_MAG40</strain>
    </source>
</reference>
<dbReference type="AlphaFoldDB" id="A0A6J4KZ03"/>
<organism evidence="1">
    <name type="scientific">uncultured Gemmatimonadaceae bacterium</name>
    <dbReference type="NCBI Taxonomy" id="246130"/>
    <lineage>
        <taxon>Bacteria</taxon>
        <taxon>Pseudomonadati</taxon>
        <taxon>Gemmatimonadota</taxon>
        <taxon>Gemmatimonadia</taxon>
        <taxon>Gemmatimonadales</taxon>
        <taxon>Gemmatimonadaceae</taxon>
        <taxon>environmental samples</taxon>
    </lineage>
</organism>
<sequence length="40" mass="4566">YSAYLEAELPDPQMRYEAPIGGGPDWVGYEARADHARRWA</sequence>
<name>A0A6J4KZ03_9BACT</name>
<dbReference type="EMBL" id="CADCTX010000416">
    <property type="protein sequence ID" value="CAA9318037.1"/>
    <property type="molecule type" value="Genomic_DNA"/>
</dbReference>
<proteinExistence type="predicted"/>
<accession>A0A6J4KZ03</accession>
<feature type="non-terminal residue" evidence="1">
    <location>
        <position position="1"/>
    </location>
</feature>
<evidence type="ECO:0000313" key="1">
    <source>
        <dbReference type="EMBL" id="CAA9318037.1"/>
    </source>
</evidence>